<feature type="compositionally biased region" description="Basic and acidic residues" evidence="1">
    <location>
        <begin position="695"/>
        <end position="718"/>
    </location>
</feature>
<evidence type="ECO:0000313" key="3">
    <source>
        <dbReference type="Proteomes" id="UP001286456"/>
    </source>
</evidence>
<protein>
    <recommendedName>
        <fullName evidence="4">Phosphoglycerate mutase</fullName>
    </recommendedName>
</protein>
<feature type="region of interest" description="Disordered" evidence="1">
    <location>
        <begin position="578"/>
        <end position="718"/>
    </location>
</feature>
<feature type="compositionally biased region" description="Low complexity" evidence="1">
    <location>
        <begin position="245"/>
        <end position="259"/>
    </location>
</feature>
<dbReference type="Gene3D" id="3.40.50.1240">
    <property type="entry name" value="Phosphoglycerate mutase-like"/>
    <property type="match status" value="1"/>
</dbReference>
<keyword evidence="3" id="KW-1185">Reference proteome</keyword>
<proteinExistence type="predicted"/>
<dbReference type="PANTHER" id="PTHR16469:SF27">
    <property type="entry name" value="UBIQUITIN-ASSOCIATED AND SH3 DOMAIN-CONTAINING BA-RELATED"/>
    <property type="match status" value="1"/>
</dbReference>
<dbReference type="Proteomes" id="UP001286456">
    <property type="component" value="Unassembled WGS sequence"/>
</dbReference>
<feature type="region of interest" description="Disordered" evidence="1">
    <location>
        <begin position="514"/>
        <end position="535"/>
    </location>
</feature>
<dbReference type="EMBL" id="JAUEPO010000004">
    <property type="protein sequence ID" value="KAK3323754.1"/>
    <property type="molecule type" value="Genomic_DNA"/>
</dbReference>
<evidence type="ECO:0000313" key="2">
    <source>
        <dbReference type="EMBL" id="KAK3323754.1"/>
    </source>
</evidence>
<evidence type="ECO:0008006" key="4">
    <source>
        <dbReference type="Google" id="ProtNLM"/>
    </source>
</evidence>
<organism evidence="2 3">
    <name type="scientific">Cercophora scortea</name>
    <dbReference type="NCBI Taxonomy" id="314031"/>
    <lineage>
        <taxon>Eukaryota</taxon>
        <taxon>Fungi</taxon>
        <taxon>Dikarya</taxon>
        <taxon>Ascomycota</taxon>
        <taxon>Pezizomycotina</taxon>
        <taxon>Sordariomycetes</taxon>
        <taxon>Sordariomycetidae</taxon>
        <taxon>Sordariales</taxon>
        <taxon>Lasiosphaeriaceae</taxon>
        <taxon>Cercophora</taxon>
    </lineage>
</organism>
<dbReference type="SUPFAM" id="SSF53254">
    <property type="entry name" value="Phosphoglycerate mutase-like"/>
    <property type="match status" value="1"/>
</dbReference>
<comment type="caution">
    <text evidence="2">The sequence shown here is derived from an EMBL/GenBank/DDBJ whole genome shotgun (WGS) entry which is preliminary data.</text>
</comment>
<accession>A0AAE0IEQ0</accession>
<dbReference type="PANTHER" id="PTHR16469">
    <property type="entry name" value="UBIQUITIN-ASSOCIATED AND SH3 DOMAIN-CONTAINING BA-RELATED"/>
    <property type="match status" value="1"/>
</dbReference>
<dbReference type="InterPro" id="IPR013078">
    <property type="entry name" value="His_Pase_superF_clade-1"/>
</dbReference>
<gene>
    <name evidence="2" type="ORF">B0T19DRAFT_213147</name>
</gene>
<dbReference type="SMART" id="SM00855">
    <property type="entry name" value="PGAM"/>
    <property type="match status" value="1"/>
</dbReference>
<reference evidence="2" key="1">
    <citation type="journal article" date="2023" name="Mol. Phylogenet. Evol.">
        <title>Genome-scale phylogeny and comparative genomics of the fungal order Sordariales.</title>
        <authorList>
            <person name="Hensen N."/>
            <person name="Bonometti L."/>
            <person name="Westerberg I."/>
            <person name="Brannstrom I.O."/>
            <person name="Guillou S."/>
            <person name="Cros-Aarteil S."/>
            <person name="Calhoun S."/>
            <person name="Haridas S."/>
            <person name="Kuo A."/>
            <person name="Mondo S."/>
            <person name="Pangilinan J."/>
            <person name="Riley R."/>
            <person name="LaButti K."/>
            <person name="Andreopoulos B."/>
            <person name="Lipzen A."/>
            <person name="Chen C."/>
            <person name="Yan M."/>
            <person name="Daum C."/>
            <person name="Ng V."/>
            <person name="Clum A."/>
            <person name="Steindorff A."/>
            <person name="Ohm R.A."/>
            <person name="Martin F."/>
            <person name="Silar P."/>
            <person name="Natvig D.O."/>
            <person name="Lalanne C."/>
            <person name="Gautier V."/>
            <person name="Ament-Velasquez S.L."/>
            <person name="Kruys A."/>
            <person name="Hutchinson M.I."/>
            <person name="Powell A.J."/>
            <person name="Barry K."/>
            <person name="Miller A.N."/>
            <person name="Grigoriev I.V."/>
            <person name="Debuchy R."/>
            <person name="Gladieux P."/>
            <person name="Hiltunen Thoren M."/>
            <person name="Johannesson H."/>
        </authorList>
    </citation>
    <scope>NUCLEOTIDE SEQUENCE</scope>
    <source>
        <strain evidence="2">SMH4131-1</strain>
    </source>
</reference>
<feature type="compositionally biased region" description="Low complexity" evidence="1">
    <location>
        <begin position="674"/>
        <end position="687"/>
    </location>
</feature>
<evidence type="ECO:0000256" key="1">
    <source>
        <dbReference type="SAM" id="MobiDB-lite"/>
    </source>
</evidence>
<dbReference type="InterPro" id="IPR029033">
    <property type="entry name" value="His_PPase_superfam"/>
</dbReference>
<reference evidence="2" key="2">
    <citation type="submission" date="2023-06" db="EMBL/GenBank/DDBJ databases">
        <authorList>
            <consortium name="Lawrence Berkeley National Laboratory"/>
            <person name="Haridas S."/>
            <person name="Hensen N."/>
            <person name="Bonometti L."/>
            <person name="Westerberg I."/>
            <person name="Brannstrom I.O."/>
            <person name="Guillou S."/>
            <person name="Cros-Aarteil S."/>
            <person name="Calhoun S."/>
            <person name="Kuo A."/>
            <person name="Mondo S."/>
            <person name="Pangilinan J."/>
            <person name="Riley R."/>
            <person name="Labutti K."/>
            <person name="Andreopoulos B."/>
            <person name="Lipzen A."/>
            <person name="Chen C."/>
            <person name="Yanf M."/>
            <person name="Daum C."/>
            <person name="Ng V."/>
            <person name="Clum A."/>
            <person name="Steindorff A."/>
            <person name="Ohm R."/>
            <person name="Martin F."/>
            <person name="Silar P."/>
            <person name="Natvig D."/>
            <person name="Lalanne C."/>
            <person name="Gautier V."/>
            <person name="Ament-Velasquez S.L."/>
            <person name="Kruys A."/>
            <person name="Hutchinson M.I."/>
            <person name="Powell A.J."/>
            <person name="Barry K."/>
            <person name="Miller A.N."/>
            <person name="Grigoriev I.V."/>
            <person name="Debuchy R."/>
            <person name="Gladieux P."/>
            <person name="Thoren M.H."/>
            <person name="Johannesson H."/>
        </authorList>
    </citation>
    <scope>NUCLEOTIDE SEQUENCE</scope>
    <source>
        <strain evidence="2">SMH4131-1</strain>
    </source>
</reference>
<dbReference type="CDD" id="cd07040">
    <property type="entry name" value="HP"/>
    <property type="match status" value="1"/>
</dbReference>
<name>A0AAE0IEQ0_9PEZI</name>
<feature type="compositionally biased region" description="Low complexity" evidence="1">
    <location>
        <begin position="594"/>
        <end position="610"/>
    </location>
</feature>
<feature type="region of interest" description="Disordered" evidence="1">
    <location>
        <begin position="104"/>
        <end position="150"/>
    </location>
</feature>
<feature type="region of interest" description="Disordered" evidence="1">
    <location>
        <begin position="242"/>
        <end position="261"/>
    </location>
</feature>
<sequence length="718" mass="76853">MGQPPAYLCVVRHGFRLDAADKQWHLSSPTPYDPPLTYSGWQQAKALGVRIASIIRERETAAGKQTTDPSGTRKRKRYKVVLHSSPFLRCIQTSIAISAGLAQESTPFDSSPADEIPRPSTPVLSPRSRPTVVTDALDSSSPPPNPNRPVSIRRSVLRLDAFLGEWLSPTYFELITPPPGSAMMLASARADLLRREDYASYPNFSPHSHVHSNSQGSQGGRLWNPINRADFLSASVPGSDMLDPLSSSPGSTGSLGLQSRRVSLAQSSESSGYVSPIPHYAISNNNTIPPGYVAHARDACVDIDYQWDSTRSPLNWGDGGSFPEEWTSMHKRFRKGLQSLVDWYSTAENPTEMVTKTAASFTRRDSVEDDECAVEDDDDVETESIVILVSHGAGCNALIGAITHQPVLTEVGMASLTMAVRKPAPDDGERVHFGSPKGSSHSIVMHERYELPIFASTDHLRSPAQTPVPSRHASIAGVFGGNRGRYSNSFSSSLSNFSLGDSAASRTSSANAALSGLRRVSNPPHASPRLNLGMNNRNDAGGITVGSGITSFAATTPSRFSQRPSVGLWSPTLIRDEEEDEDEDNMLPNFDFGAPSSNPAAASSDTNATPVAVSPPVSLEGLGIANTTTPPPELDGEGMEFQSAGGCVPKGAGLQGSSAAQMPSPVSIDESPRSRSSSPRVGPSERGLWGGGLRQPDEADSNRDLTSTKRRWTVTDRA</sequence>
<dbReference type="InterPro" id="IPR051710">
    <property type="entry name" value="Phosphatase_SH3-domain"/>
</dbReference>
<dbReference type="AlphaFoldDB" id="A0AAE0IEQ0"/>